<evidence type="ECO:0000259" key="5">
    <source>
        <dbReference type="PROSITE" id="PS50865"/>
    </source>
</evidence>
<sequence>MGSRTIEDYVEEIIQYVEDMDRNSKVVEILYTLLRMLYSSKKKHNLNYWRILQCLGEMATDKMVQVLIRNEKHTCNYHINVSLSAVMKLFAYMLSNVAVIKRVLLFWASLGPVVIKVLNYWNQPELILSGLTIIYRIIIVGRATIIDDLVKNEIEKQLYHILRNKHDSKAFRYFSLVTVKYSTKILHGLSVLGTSRVRHQMKHSLALKILADYTAMLNQESSLKTSEVRNDILSSFSEIKLVLSDESTVQSVQTYWNSKIKLRENLENEVDFIFCSSPSCRRLSNGVDKFRYCGACKLSRYCNTQCQKEHWKKGHKKNCLGESCQ</sequence>
<dbReference type="PANTHER" id="PTHR46831:SF1">
    <property type="entry name" value="ZINC FINGER MYND DOMAIN-CONTAINING PROTEIN 19"/>
    <property type="match status" value="1"/>
</dbReference>
<dbReference type="SUPFAM" id="SSF144232">
    <property type="entry name" value="HIT/MYND zinc finger-like"/>
    <property type="match status" value="1"/>
</dbReference>
<gene>
    <name evidence="6" type="ORF">CHS0354_022927</name>
</gene>
<dbReference type="GO" id="GO:0005737">
    <property type="term" value="C:cytoplasm"/>
    <property type="evidence" value="ECO:0007669"/>
    <property type="project" value="TreeGrafter"/>
</dbReference>
<dbReference type="GO" id="GO:0016020">
    <property type="term" value="C:membrane"/>
    <property type="evidence" value="ECO:0007669"/>
    <property type="project" value="TreeGrafter"/>
</dbReference>
<protein>
    <recommendedName>
        <fullName evidence="5">MYND-type domain-containing protein</fullName>
    </recommendedName>
</protein>
<dbReference type="InterPro" id="IPR002893">
    <property type="entry name" value="Znf_MYND"/>
</dbReference>
<dbReference type="PROSITE" id="PS50865">
    <property type="entry name" value="ZF_MYND_2"/>
    <property type="match status" value="1"/>
</dbReference>
<keyword evidence="2 4" id="KW-0863">Zinc-finger</keyword>
<dbReference type="AlphaFoldDB" id="A0AAE0S5Q9"/>
<organism evidence="6 7">
    <name type="scientific">Potamilus streckersoni</name>
    <dbReference type="NCBI Taxonomy" id="2493646"/>
    <lineage>
        <taxon>Eukaryota</taxon>
        <taxon>Metazoa</taxon>
        <taxon>Spiralia</taxon>
        <taxon>Lophotrochozoa</taxon>
        <taxon>Mollusca</taxon>
        <taxon>Bivalvia</taxon>
        <taxon>Autobranchia</taxon>
        <taxon>Heteroconchia</taxon>
        <taxon>Palaeoheterodonta</taxon>
        <taxon>Unionida</taxon>
        <taxon>Unionoidea</taxon>
        <taxon>Unionidae</taxon>
        <taxon>Ambleminae</taxon>
        <taxon>Lampsilini</taxon>
        <taxon>Potamilus</taxon>
    </lineage>
</organism>
<dbReference type="GO" id="GO:0008270">
    <property type="term" value="F:zinc ion binding"/>
    <property type="evidence" value="ECO:0007669"/>
    <property type="project" value="UniProtKB-KW"/>
</dbReference>
<dbReference type="Proteomes" id="UP001195483">
    <property type="component" value="Unassembled WGS sequence"/>
</dbReference>
<reference evidence="6" key="3">
    <citation type="submission" date="2023-05" db="EMBL/GenBank/DDBJ databases">
        <authorList>
            <person name="Smith C.H."/>
        </authorList>
    </citation>
    <scope>NUCLEOTIDE SEQUENCE</scope>
    <source>
        <strain evidence="6">CHS0354</strain>
        <tissue evidence="6">Mantle</tissue>
    </source>
</reference>
<dbReference type="GO" id="GO:0045202">
    <property type="term" value="C:synapse"/>
    <property type="evidence" value="ECO:0007669"/>
    <property type="project" value="TreeGrafter"/>
</dbReference>
<evidence type="ECO:0000256" key="3">
    <source>
        <dbReference type="ARBA" id="ARBA00022833"/>
    </source>
</evidence>
<keyword evidence="7" id="KW-1185">Reference proteome</keyword>
<dbReference type="InterPro" id="IPR032978">
    <property type="entry name" value="ZMYND19"/>
</dbReference>
<dbReference type="Gene3D" id="6.10.140.2220">
    <property type="match status" value="1"/>
</dbReference>
<feature type="domain" description="MYND-type" evidence="5">
    <location>
        <begin position="277"/>
        <end position="319"/>
    </location>
</feature>
<reference evidence="6" key="2">
    <citation type="journal article" date="2021" name="Genome Biol. Evol.">
        <title>Developing a high-quality reference genome for a parasitic bivalve with doubly uniparental inheritance (Bivalvia: Unionida).</title>
        <authorList>
            <person name="Smith C.H."/>
        </authorList>
    </citation>
    <scope>NUCLEOTIDE SEQUENCE</scope>
    <source>
        <strain evidence="6">CHS0354</strain>
        <tissue evidence="6">Mantle</tissue>
    </source>
</reference>
<evidence type="ECO:0000256" key="1">
    <source>
        <dbReference type="ARBA" id="ARBA00022723"/>
    </source>
</evidence>
<keyword evidence="3" id="KW-0862">Zinc</keyword>
<evidence type="ECO:0000313" key="7">
    <source>
        <dbReference type="Proteomes" id="UP001195483"/>
    </source>
</evidence>
<dbReference type="PANTHER" id="PTHR46831">
    <property type="entry name" value="ZINC FINGER MYND DOMAIN-CONTAINING PROTEIN 19"/>
    <property type="match status" value="1"/>
</dbReference>
<dbReference type="EMBL" id="JAEAOA010001386">
    <property type="protein sequence ID" value="KAK3585518.1"/>
    <property type="molecule type" value="Genomic_DNA"/>
</dbReference>
<proteinExistence type="predicted"/>
<keyword evidence="1" id="KW-0479">Metal-binding</keyword>
<name>A0AAE0S5Q9_9BIVA</name>
<dbReference type="Pfam" id="PF01753">
    <property type="entry name" value="zf-MYND"/>
    <property type="match status" value="1"/>
</dbReference>
<reference evidence="6" key="1">
    <citation type="journal article" date="2021" name="Genome Biol. Evol.">
        <title>A High-Quality Reference Genome for a Parasitic Bivalve with Doubly Uniparental Inheritance (Bivalvia: Unionida).</title>
        <authorList>
            <person name="Smith C.H."/>
        </authorList>
    </citation>
    <scope>NUCLEOTIDE SEQUENCE</scope>
    <source>
        <strain evidence="6">CHS0354</strain>
    </source>
</reference>
<comment type="caution">
    <text evidence="6">The sequence shown here is derived from an EMBL/GenBank/DDBJ whole genome shotgun (WGS) entry which is preliminary data.</text>
</comment>
<evidence type="ECO:0000256" key="2">
    <source>
        <dbReference type="ARBA" id="ARBA00022771"/>
    </source>
</evidence>
<evidence type="ECO:0000313" key="6">
    <source>
        <dbReference type="EMBL" id="KAK3585518.1"/>
    </source>
</evidence>
<accession>A0AAE0S5Q9</accession>
<evidence type="ECO:0000256" key="4">
    <source>
        <dbReference type="PROSITE-ProRule" id="PRU00134"/>
    </source>
</evidence>